<feature type="compositionally biased region" description="Basic and acidic residues" evidence="12">
    <location>
        <begin position="224"/>
        <end position="233"/>
    </location>
</feature>
<feature type="region of interest" description="Disordered" evidence="12">
    <location>
        <begin position="529"/>
        <end position="564"/>
    </location>
</feature>
<keyword evidence="3" id="KW-0479">Metal-binding</keyword>
<feature type="region of interest" description="Disordered" evidence="12">
    <location>
        <begin position="60"/>
        <end position="80"/>
    </location>
</feature>
<comment type="similarity">
    <text evidence="2">Belongs to the krueppel C2H2-type zinc-finger protein family.</text>
</comment>
<dbReference type="EMBL" id="JAWQEG010001744">
    <property type="protein sequence ID" value="KAK3876960.1"/>
    <property type="molecule type" value="Genomic_DNA"/>
</dbReference>
<dbReference type="Gene3D" id="3.30.710.10">
    <property type="entry name" value="Potassium Channel Kv1.1, Chain A"/>
    <property type="match status" value="1"/>
</dbReference>
<feature type="domain" description="BTB" evidence="13">
    <location>
        <begin position="71"/>
        <end position="142"/>
    </location>
</feature>
<dbReference type="FunFam" id="3.30.160.60:FF:000145">
    <property type="entry name" value="Zinc finger protein 574"/>
    <property type="match status" value="1"/>
</dbReference>
<dbReference type="SMART" id="SM00355">
    <property type="entry name" value="ZnF_C2H2"/>
    <property type="match status" value="9"/>
</dbReference>
<evidence type="ECO:0000256" key="8">
    <source>
        <dbReference type="ARBA" id="ARBA00023125"/>
    </source>
</evidence>
<comment type="subcellular location">
    <subcellularLocation>
        <location evidence="1">Nucleus</location>
    </subcellularLocation>
</comment>
<accession>A0AAE1FMF1</accession>
<evidence type="ECO:0000256" key="4">
    <source>
        <dbReference type="ARBA" id="ARBA00022737"/>
    </source>
</evidence>
<gene>
    <name evidence="15" type="ORF">Pcinc_018290</name>
</gene>
<feature type="domain" description="C2H2-type" evidence="14">
    <location>
        <begin position="577"/>
        <end position="605"/>
    </location>
</feature>
<protein>
    <submittedName>
        <fullName evidence="15">Uncharacterized protein</fullName>
    </submittedName>
</protein>
<feature type="region of interest" description="Disordered" evidence="12">
    <location>
        <begin position="492"/>
        <end position="513"/>
    </location>
</feature>
<evidence type="ECO:0000256" key="9">
    <source>
        <dbReference type="ARBA" id="ARBA00023163"/>
    </source>
</evidence>
<dbReference type="AlphaFoldDB" id="A0AAE1FMF1"/>
<evidence type="ECO:0000256" key="7">
    <source>
        <dbReference type="ARBA" id="ARBA00023015"/>
    </source>
</evidence>
<dbReference type="SUPFAM" id="SSF54695">
    <property type="entry name" value="POZ domain"/>
    <property type="match status" value="1"/>
</dbReference>
<dbReference type="Gene3D" id="3.30.160.60">
    <property type="entry name" value="Classic Zinc Finger"/>
    <property type="match status" value="7"/>
</dbReference>
<sequence length="1078" mass="119486">MFMMDMEEKRNQLVWNTHWEDMRVIASQLHHQATQADVYLHTSMTSVVCLANTTTTTSTAADDENWRSSSSETSLSSGTDRTAFPAHRVILAAASPFLCKVLHDHYLDHRDTCSTIMLPQVSSATLTHILDFVYCGHATIPWVEREKVLEAAQLLQIMSLIACLQPSTVKVEDGGMAASCLFSSGAMASEIKPEMRRGRKRKIQEGSSANETFSNLQSKVKKKVSIDTDHESCEENPLGRSRRKIKNIKDPENNNPYLSSSESSKGGKSVVSIHVDNVKTSVSNEEGDWCLTPSLDSVCIEVYEKSECSKPFVAISPISTSQAGSSPVIPQLFTETNVTYLKNADPPKQLVKQLLKSLEPPSEETESSLPSREIAMLPVLPEPSDPSLVSPMKELVSTSPAVATTTYLQDLTVQNLPPSLSRSLEPTSDQPLEPSQSSLLPTKSLGSSSSLSDNKMKSENQYEEDGLFTFQVLIKECEGFSESTVRAQCETGDGIGEMEGSEAEKQPGDGEGVDINQWLSEEINNYLQPQANSESSSQLETVVGSPNEPMESSCQNDNNTATNSATTTTIDKNKMSFECEQCGKKFDEMRRCQSHMHLVHREARHMCRYCGRMFKRRCDLLQHERRHKSPALPCKMCGKVFKLPKDLAAHMATHSRERRYKCNICNKELTTVRNLKNHITSFHHKQRTFVCQICNKSFSKSSSLQVHMRSVHTGERPFSCNVCSKNFHDPALLKIHQAIHTGEQKYSCKVCGRGFTQYSNMISHQRVHTNKRPYTCTVCKETFKTKDALMKHKWTHSGLKPLQCQQCSKAFRVRESYERHMLKCHNELGHLPAIYFEVPEQQVTHEGPLAASSSCSVVEASSEQGAPTLHISSDVGEKILSHDSINKDLMEDISPVVQLMGGMTEEAGQVQITYPLLTSNPEFDDSHDIPISSHTQQVYPVTGPVQSIDVGALLSDEVNITGCTELVSSEDRMRSELTASIGDSVNSECKNVVILDKFTEDNSAIHSQINSSSTSNIIWMPDDSGVMENDGNLDGKTNIFIVSDETFPEADASMPVLTSGLVSPVVQTVILNTPDADV</sequence>
<dbReference type="InterPro" id="IPR036236">
    <property type="entry name" value="Znf_C2H2_sf"/>
</dbReference>
<dbReference type="PANTHER" id="PTHR24393:SF15">
    <property type="entry name" value="IP01243P-RELATED"/>
    <property type="match status" value="1"/>
</dbReference>
<feature type="domain" description="C2H2-type" evidence="14">
    <location>
        <begin position="802"/>
        <end position="825"/>
    </location>
</feature>
<evidence type="ECO:0000259" key="14">
    <source>
        <dbReference type="PROSITE" id="PS50157"/>
    </source>
</evidence>
<feature type="domain" description="C2H2-type" evidence="14">
    <location>
        <begin position="632"/>
        <end position="659"/>
    </location>
</feature>
<organism evidence="15 16">
    <name type="scientific">Petrolisthes cinctipes</name>
    <name type="common">Flat porcelain crab</name>
    <dbReference type="NCBI Taxonomy" id="88211"/>
    <lineage>
        <taxon>Eukaryota</taxon>
        <taxon>Metazoa</taxon>
        <taxon>Ecdysozoa</taxon>
        <taxon>Arthropoda</taxon>
        <taxon>Crustacea</taxon>
        <taxon>Multicrustacea</taxon>
        <taxon>Malacostraca</taxon>
        <taxon>Eumalacostraca</taxon>
        <taxon>Eucarida</taxon>
        <taxon>Decapoda</taxon>
        <taxon>Pleocyemata</taxon>
        <taxon>Anomura</taxon>
        <taxon>Galatheoidea</taxon>
        <taxon>Porcellanidae</taxon>
        <taxon>Petrolisthes</taxon>
    </lineage>
</organism>
<evidence type="ECO:0000256" key="10">
    <source>
        <dbReference type="ARBA" id="ARBA00023242"/>
    </source>
</evidence>
<dbReference type="SMART" id="SM00225">
    <property type="entry name" value="BTB"/>
    <property type="match status" value="1"/>
</dbReference>
<dbReference type="InterPro" id="IPR000210">
    <property type="entry name" value="BTB/POZ_dom"/>
</dbReference>
<dbReference type="PROSITE" id="PS50157">
    <property type="entry name" value="ZINC_FINGER_C2H2_2"/>
    <property type="match status" value="9"/>
</dbReference>
<keyword evidence="7" id="KW-0805">Transcription regulation</keyword>
<feature type="compositionally biased region" description="Low complexity" evidence="12">
    <location>
        <begin position="437"/>
        <end position="452"/>
    </location>
</feature>
<keyword evidence="10" id="KW-0539">Nucleus</keyword>
<feature type="domain" description="C2H2-type" evidence="14">
    <location>
        <begin position="689"/>
        <end position="717"/>
    </location>
</feature>
<feature type="domain" description="C2H2-type" evidence="14">
    <location>
        <begin position="660"/>
        <end position="688"/>
    </location>
</feature>
<keyword evidence="9" id="KW-0804">Transcription</keyword>
<keyword evidence="16" id="KW-1185">Reference proteome</keyword>
<evidence type="ECO:0000259" key="13">
    <source>
        <dbReference type="PROSITE" id="PS50097"/>
    </source>
</evidence>
<feature type="compositionally biased region" description="Low complexity" evidence="12">
    <location>
        <begin position="68"/>
        <end position="77"/>
    </location>
</feature>
<evidence type="ECO:0000256" key="3">
    <source>
        <dbReference type="ARBA" id="ARBA00022723"/>
    </source>
</evidence>
<dbReference type="SUPFAM" id="SSF57667">
    <property type="entry name" value="beta-beta-alpha zinc fingers"/>
    <property type="match status" value="5"/>
</dbReference>
<feature type="compositionally biased region" description="Polar residues" evidence="12">
    <location>
        <begin position="417"/>
        <end position="436"/>
    </location>
</feature>
<keyword evidence="6" id="KW-0862">Zinc</keyword>
<dbReference type="GO" id="GO:0005634">
    <property type="term" value="C:nucleus"/>
    <property type="evidence" value="ECO:0007669"/>
    <property type="project" value="UniProtKB-SubCell"/>
</dbReference>
<dbReference type="FunFam" id="3.30.160.60:FF:000688">
    <property type="entry name" value="zinc finger protein 197 isoform X1"/>
    <property type="match status" value="1"/>
</dbReference>
<evidence type="ECO:0000313" key="16">
    <source>
        <dbReference type="Proteomes" id="UP001286313"/>
    </source>
</evidence>
<feature type="compositionally biased region" description="Polar residues" evidence="12">
    <location>
        <begin position="205"/>
        <end position="218"/>
    </location>
</feature>
<keyword evidence="8" id="KW-0238">DNA-binding</keyword>
<feature type="domain" description="C2H2-type" evidence="14">
    <location>
        <begin position="718"/>
        <end position="745"/>
    </location>
</feature>
<feature type="domain" description="C2H2-type" evidence="14">
    <location>
        <begin position="746"/>
        <end position="773"/>
    </location>
</feature>
<dbReference type="FunFam" id="3.30.160.60:FF:001289">
    <property type="entry name" value="Zinc finger protein 574"/>
    <property type="match status" value="1"/>
</dbReference>
<dbReference type="Proteomes" id="UP001286313">
    <property type="component" value="Unassembled WGS sequence"/>
</dbReference>
<dbReference type="GO" id="GO:0008270">
    <property type="term" value="F:zinc ion binding"/>
    <property type="evidence" value="ECO:0007669"/>
    <property type="project" value="UniProtKB-KW"/>
</dbReference>
<dbReference type="PROSITE" id="PS50097">
    <property type="entry name" value="BTB"/>
    <property type="match status" value="1"/>
</dbReference>
<dbReference type="GO" id="GO:0001228">
    <property type="term" value="F:DNA-binding transcription activator activity, RNA polymerase II-specific"/>
    <property type="evidence" value="ECO:0007669"/>
    <property type="project" value="TreeGrafter"/>
</dbReference>
<dbReference type="Pfam" id="PF00651">
    <property type="entry name" value="BTB"/>
    <property type="match status" value="1"/>
</dbReference>
<dbReference type="InterPro" id="IPR013087">
    <property type="entry name" value="Znf_C2H2_type"/>
</dbReference>
<evidence type="ECO:0000256" key="6">
    <source>
        <dbReference type="ARBA" id="ARBA00022833"/>
    </source>
</evidence>
<dbReference type="Pfam" id="PF13912">
    <property type="entry name" value="zf-C2H2_6"/>
    <property type="match status" value="1"/>
</dbReference>
<proteinExistence type="inferred from homology"/>
<dbReference type="PROSITE" id="PS00028">
    <property type="entry name" value="ZINC_FINGER_C2H2_1"/>
    <property type="match status" value="9"/>
</dbReference>
<dbReference type="PANTHER" id="PTHR24393">
    <property type="entry name" value="ZINC FINGER PROTEIN"/>
    <property type="match status" value="1"/>
</dbReference>
<dbReference type="Pfam" id="PF00096">
    <property type="entry name" value="zf-C2H2"/>
    <property type="match status" value="5"/>
</dbReference>
<evidence type="ECO:0000256" key="11">
    <source>
        <dbReference type="PROSITE-ProRule" id="PRU00042"/>
    </source>
</evidence>
<dbReference type="InterPro" id="IPR011333">
    <property type="entry name" value="SKP1/BTB/POZ_sf"/>
</dbReference>
<feature type="domain" description="C2H2-type" evidence="14">
    <location>
        <begin position="605"/>
        <end position="632"/>
    </location>
</feature>
<feature type="region of interest" description="Disordered" evidence="12">
    <location>
        <begin position="417"/>
        <end position="458"/>
    </location>
</feature>
<evidence type="ECO:0000313" key="15">
    <source>
        <dbReference type="EMBL" id="KAK3876960.1"/>
    </source>
</evidence>
<keyword evidence="5 11" id="KW-0863">Zinc-finger</keyword>
<evidence type="ECO:0000256" key="1">
    <source>
        <dbReference type="ARBA" id="ARBA00004123"/>
    </source>
</evidence>
<comment type="caution">
    <text evidence="15">The sequence shown here is derived from an EMBL/GenBank/DDBJ whole genome shotgun (WGS) entry which is preliminary data.</text>
</comment>
<keyword evidence="4" id="KW-0677">Repeat</keyword>
<feature type="compositionally biased region" description="Polar residues" evidence="12">
    <location>
        <begin position="529"/>
        <end position="540"/>
    </location>
</feature>
<feature type="region of interest" description="Disordered" evidence="12">
    <location>
        <begin position="192"/>
        <end position="267"/>
    </location>
</feature>
<evidence type="ECO:0000256" key="5">
    <source>
        <dbReference type="ARBA" id="ARBA00022771"/>
    </source>
</evidence>
<name>A0AAE1FMF1_PETCI</name>
<evidence type="ECO:0000256" key="2">
    <source>
        <dbReference type="ARBA" id="ARBA00006991"/>
    </source>
</evidence>
<dbReference type="GO" id="GO:0000978">
    <property type="term" value="F:RNA polymerase II cis-regulatory region sequence-specific DNA binding"/>
    <property type="evidence" value="ECO:0007669"/>
    <property type="project" value="TreeGrafter"/>
</dbReference>
<evidence type="ECO:0000256" key="12">
    <source>
        <dbReference type="SAM" id="MobiDB-lite"/>
    </source>
</evidence>
<feature type="domain" description="C2H2-type" evidence="14">
    <location>
        <begin position="774"/>
        <end position="801"/>
    </location>
</feature>
<reference evidence="15" key="1">
    <citation type="submission" date="2023-10" db="EMBL/GenBank/DDBJ databases">
        <title>Genome assemblies of two species of porcelain crab, Petrolisthes cinctipes and Petrolisthes manimaculis (Anomura: Porcellanidae).</title>
        <authorList>
            <person name="Angst P."/>
        </authorList>
    </citation>
    <scope>NUCLEOTIDE SEQUENCE</scope>
    <source>
        <strain evidence="15">PB745_01</strain>
        <tissue evidence="15">Gill</tissue>
    </source>
</reference>